<feature type="non-terminal residue" evidence="6">
    <location>
        <position position="226"/>
    </location>
</feature>
<dbReference type="SUPFAM" id="SSF117892">
    <property type="entry name" value="Band 7/SPFH domain"/>
    <property type="match status" value="1"/>
</dbReference>
<dbReference type="Gene3D" id="3.30.479.30">
    <property type="entry name" value="Band 7 domain"/>
    <property type="match status" value="1"/>
</dbReference>
<dbReference type="EMBL" id="QKKF02007840">
    <property type="protein sequence ID" value="RZF45842.1"/>
    <property type="molecule type" value="Genomic_DNA"/>
</dbReference>
<dbReference type="GO" id="GO:0031410">
    <property type="term" value="C:cytoplasmic vesicle"/>
    <property type="evidence" value="ECO:0007669"/>
    <property type="project" value="TreeGrafter"/>
</dbReference>
<dbReference type="CDD" id="cd03399">
    <property type="entry name" value="SPFH_flotillin"/>
    <property type="match status" value="1"/>
</dbReference>
<evidence type="ECO:0000256" key="2">
    <source>
        <dbReference type="ARBA" id="ARBA00007161"/>
    </source>
</evidence>
<dbReference type="OrthoDB" id="6080404at2759"/>
<keyword evidence="7" id="KW-1185">Reference proteome</keyword>
<evidence type="ECO:0000259" key="5">
    <source>
        <dbReference type="Pfam" id="PF01145"/>
    </source>
</evidence>
<dbReference type="InterPro" id="IPR027705">
    <property type="entry name" value="Flotillin_fam"/>
</dbReference>
<evidence type="ECO:0000256" key="1">
    <source>
        <dbReference type="ARBA" id="ARBA00004370"/>
    </source>
</evidence>
<name>A0A482XJ96_LAOST</name>
<dbReference type="PANTHER" id="PTHR13806">
    <property type="entry name" value="FLOTILLIN-RELATED"/>
    <property type="match status" value="1"/>
</dbReference>
<dbReference type="AlphaFoldDB" id="A0A482XJ96"/>
<dbReference type="GO" id="GO:0016600">
    <property type="term" value="C:flotillin complex"/>
    <property type="evidence" value="ECO:0007669"/>
    <property type="project" value="TreeGrafter"/>
</dbReference>
<dbReference type="Pfam" id="PF01145">
    <property type="entry name" value="Band_7"/>
    <property type="match status" value="1"/>
</dbReference>
<evidence type="ECO:0000313" key="6">
    <source>
        <dbReference type="EMBL" id="RZF45842.1"/>
    </source>
</evidence>
<accession>A0A482XJ96</accession>
<dbReference type="InParanoid" id="A0A482XJ96"/>
<gene>
    <name evidence="6" type="ORF">LSTR_LSTR017590</name>
</gene>
<proteinExistence type="inferred from homology"/>
<dbReference type="PANTHER" id="PTHR13806:SF46">
    <property type="entry name" value="FLOTILLIN-1-RELATED"/>
    <property type="match status" value="1"/>
</dbReference>
<comment type="caution">
    <text evidence="6">The sequence shown here is derived from an EMBL/GenBank/DDBJ whole genome shotgun (WGS) entry which is preliminary data.</text>
</comment>
<feature type="domain" description="Band 7" evidence="5">
    <location>
        <begin position="39"/>
        <end position="196"/>
    </location>
</feature>
<reference evidence="6 7" key="1">
    <citation type="journal article" date="2017" name="Gigascience">
        <title>Genome sequence of the small brown planthopper, Laodelphax striatellus.</title>
        <authorList>
            <person name="Zhu J."/>
            <person name="Jiang F."/>
            <person name="Wang X."/>
            <person name="Yang P."/>
            <person name="Bao Y."/>
            <person name="Zhao W."/>
            <person name="Wang W."/>
            <person name="Lu H."/>
            <person name="Wang Q."/>
            <person name="Cui N."/>
            <person name="Li J."/>
            <person name="Chen X."/>
            <person name="Luo L."/>
            <person name="Yu J."/>
            <person name="Kang L."/>
            <person name="Cui F."/>
        </authorList>
    </citation>
    <scope>NUCLEOTIDE SEQUENCE [LARGE SCALE GENOMIC DNA]</scope>
    <source>
        <strain evidence="6">Lst14</strain>
    </source>
</reference>
<organism evidence="6 7">
    <name type="scientific">Laodelphax striatellus</name>
    <name type="common">Small brown planthopper</name>
    <name type="synonym">Delphax striatella</name>
    <dbReference type="NCBI Taxonomy" id="195883"/>
    <lineage>
        <taxon>Eukaryota</taxon>
        <taxon>Metazoa</taxon>
        <taxon>Ecdysozoa</taxon>
        <taxon>Arthropoda</taxon>
        <taxon>Hexapoda</taxon>
        <taxon>Insecta</taxon>
        <taxon>Pterygota</taxon>
        <taxon>Neoptera</taxon>
        <taxon>Paraneoptera</taxon>
        <taxon>Hemiptera</taxon>
        <taxon>Auchenorrhyncha</taxon>
        <taxon>Fulgoroidea</taxon>
        <taxon>Delphacidae</taxon>
        <taxon>Criomorphinae</taxon>
        <taxon>Laodelphax</taxon>
    </lineage>
</organism>
<evidence type="ECO:0000256" key="3">
    <source>
        <dbReference type="ARBA" id="ARBA00023136"/>
    </source>
</evidence>
<dbReference type="InterPro" id="IPR001107">
    <property type="entry name" value="Band_7"/>
</dbReference>
<protein>
    <recommendedName>
        <fullName evidence="5">Band 7 domain-containing protein</fullName>
    </recommendedName>
</protein>
<evidence type="ECO:0000313" key="7">
    <source>
        <dbReference type="Proteomes" id="UP000291343"/>
    </source>
</evidence>
<dbReference type="InterPro" id="IPR036013">
    <property type="entry name" value="Band_7/SPFH_dom_sf"/>
</dbReference>
<sequence>EDKEIPRWVISTRRVQTEYWFYTAVVAALKKTRVQYIIGGWAWKWAAAEKIQYISLEIISSPLICENVMTAMGVSITATGLAHFKVMSSREMLPIAAENFLGKSVDEIRFTIKSTLEGHLRAILATLTVEEIHNDRYRFVDRVLEIAEPDVGKMGIEIISFTINELRDDNMYMQSLGRKHVAVVKSVAAIRTAECERDACKAEAECLRETVQACIVARQISRQERK</sequence>
<dbReference type="SMR" id="A0A482XJ96"/>
<dbReference type="GO" id="GO:0045661">
    <property type="term" value="P:regulation of myoblast differentiation"/>
    <property type="evidence" value="ECO:0007669"/>
    <property type="project" value="TreeGrafter"/>
</dbReference>
<dbReference type="STRING" id="195883.A0A482XJ96"/>
<keyword evidence="3" id="KW-0472">Membrane</keyword>
<comment type="subcellular location">
    <subcellularLocation>
        <location evidence="1">Membrane</location>
    </subcellularLocation>
</comment>
<comment type="similarity">
    <text evidence="2 4">Belongs to the band 7/mec-2 family. Flotillin subfamily.</text>
</comment>
<evidence type="ECO:0000256" key="4">
    <source>
        <dbReference type="RuleBase" id="RU366054"/>
    </source>
</evidence>
<dbReference type="GO" id="GO:0002020">
    <property type="term" value="F:protease binding"/>
    <property type="evidence" value="ECO:0007669"/>
    <property type="project" value="TreeGrafter"/>
</dbReference>
<feature type="non-terminal residue" evidence="6">
    <location>
        <position position="1"/>
    </location>
</feature>
<dbReference type="GO" id="GO:0072659">
    <property type="term" value="P:protein localization to plasma membrane"/>
    <property type="evidence" value="ECO:0007669"/>
    <property type="project" value="TreeGrafter"/>
</dbReference>
<dbReference type="Proteomes" id="UP000291343">
    <property type="component" value="Unassembled WGS sequence"/>
</dbReference>